<dbReference type="AlphaFoldDB" id="A0A0F9QWB3"/>
<comment type="caution">
    <text evidence="1">The sequence shown here is derived from an EMBL/GenBank/DDBJ whole genome shotgun (WGS) entry which is preliminary data.</text>
</comment>
<evidence type="ECO:0000313" key="1">
    <source>
        <dbReference type="EMBL" id="KKN46739.1"/>
    </source>
</evidence>
<dbReference type="EMBL" id="LAZR01001314">
    <property type="protein sequence ID" value="KKN46739.1"/>
    <property type="molecule type" value="Genomic_DNA"/>
</dbReference>
<dbReference type="InterPro" id="IPR006498">
    <property type="entry name" value="Tail_tube"/>
</dbReference>
<organism evidence="1">
    <name type="scientific">marine sediment metagenome</name>
    <dbReference type="NCBI Taxonomy" id="412755"/>
    <lineage>
        <taxon>unclassified sequences</taxon>
        <taxon>metagenomes</taxon>
        <taxon>ecological metagenomes</taxon>
    </lineage>
</organism>
<accession>A0A0F9QWB3</accession>
<reference evidence="1" key="1">
    <citation type="journal article" date="2015" name="Nature">
        <title>Complex archaea that bridge the gap between prokaryotes and eukaryotes.</title>
        <authorList>
            <person name="Spang A."/>
            <person name="Saw J.H."/>
            <person name="Jorgensen S.L."/>
            <person name="Zaremba-Niedzwiedzka K."/>
            <person name="Martijn J."/>
            <person name="Lind A.E."/>
            <person name="van Eijk R."/>
            <person name="Schleper C."/>
            <person name="Guy L."/>
            <person name="Ettema T.J."/>
        </authorList>
    </citation>
    <scope>NUCLEOTIDE SEQUENCE</scope>
</reference>
<sequence>MKSTPAFLLRDCAMWLNEDVKVGQASEMTIPPFKVKTDKIRNAGMVMEREIRQGYERENAKFKMTALDPATVAAINGMQGTTDTLMITGALVDEDGTVSNATCYLRGFLKEADFGSWKAGDKAETDYTFVWEYLKLEIGGSEMIEADDFNVSVGGQSQTADIRSALLLN</sequence>
<evidence type="ECO:0008006" key="2">
    <source>
        <dbReference type="Google" id="ProtNLM"/>
    </source>
</evidence>
<protein>
    <recommendedName>
        <fullName evidence="2">Phage major tail tube protein</fullName>
    </recommendedName>
</protein>
<name>A0A0F9QWB3_9ZZZZ</name>
<dbReference type="Pfam" id="PF04985">
    <property type="entry name" value="Phage_tube"/>
    <property type="match status" value="1"/>
</dbReference>
<proteinExistence type="predicted"/>
<gene>
    <name evidence="1" type="ORF">LCGC14_0670080</name>
</gene>